<gene>
    <name evidence="6" type="ORF">LNTAR_11276</name>
</gene>
<evidence type="ECO:0000256" key="1">
    <source>
        <dbReference type="ARBA" id="ARBA00008779"/>
    </source>
</evidence>
<dbReference type="EMBL" id="ABCK01000005">
    <property type="protein sequence ID" value="EDM28494.1"/>
    <property type="molecule type" value="Genomic_DNA"/>
</dbReference>
<dbReference type="PANTHER" id="PTHR42693">
    <property type="entry name" value="ARYLSULFATASE FAMILY MEMBER"/>
    <property type="match status" value="1"/>
</dbReference>
<evidence type="ECO:0000313" key="6">
    <source>
        <dbReference type="EMBL" id="EDM28494.1"/>
    </source>
</evidence>
<dbReference type="PROSITE" id="PS51257">
    <property type="entry name" value="PROKAR_LIPOPROTEIN"/>
    <property type="match status" value="1"/>
</dbReference>
<feature type="coiled-coil region" evidence="3">
    <location>
        <begin position="494"/>
        <end position="521"/>
    </location>
</feature>
<reference evidence="6 7" key="1">
    <citation type="journal article" date="2010" name="J. Bacteriol.">
        <title>Genome sequence of Lentisphaera araneosa HTCC2155T, the type species of the order Lentisphaerales in the phylum Lentisphaerae.</title>
        <authorList>
            <person name="Thrash J.C."/>
            <person name="Cho J.C."/>
            <person name="Vergin K.L."/>
            <person name="Morris R.M."/>
            <person name="Giovannoni S.J."/>
        </authorList>
    </citation>
    <scope>NUCLEOTIDE SEQUENCE [LARGE SCALE GENOMIC DNA]</scope>
    <source>
        <strain evidence="6 7">HTCC2155</strain>
    </source>
</reference>
<feature type="compositionally biased region" description="Basic residues" evidence="4">
    <location>
        <begin position="537"/>
        <end position="551"/>
    </location>
</feature>
<keyword evidence="7" id="KW-1185">Reference proteome</keyword>
<keyword evidence="2 6" id="KW-0378">Hydrolase</keyword>
<dbReference type="STRING" id="313628.LNTAR_11276"/>
<dbReference type="Gene3D" id="3.40.720.10">
    <property type="entry name" value="Alkaline Phosphatase, subunit A"/>
    <property type="match status" value="1"/>
</dbReference>
<name>A6DJ58_9BACT</name>
<keyword evidence="3" id="KW-0175">Coiled coil</keyword>
<organism evidence="6 7">
    <name type="scientific">Lentisphaera araneosa HTCC2155</name>
    <dbReference type="NCBI Taxonomy" id="313628"/>
    <lineage>
        <taxon>Bacteria</taxon>
        <taxon>Pseudomonadati</taxon>
        <taxon>Lentisphaerota</taxon>
        <taxon>Lentisphaeria</taxon>
        <taxon>Lentisphaerales</taxon>
        <taxon>Lentisphaeraceae</taxon>
        <taxon>Lentisphaera</taxon>
    </lineage>
</organism>
<feature type="domain" description="Sulfatase N-terminal" evidence="5">
    <location>
        <begin position="32"/>
        <end position="413"/>
    </location>
</feature>
<dbReference type="Pfam" id="PF00884">
    <property type="entry name" value="Sulfatase"/>
    <property type="match status" value="1"/>
</dbReference>
<dbReference type="SUPFAM" id="SSF53649">
    <property type="entry name" value="Alkaline phosphatase-like"/>
    <property type="match status" value="1"/>
</dbReference>
<dbReference type="eggNOG" id="COG3119">
    <property type="taxonomic scope" value="Bacteria"/>
</dbReference>
<dbReference type="InterPro" id="IPR050738">
    <property type="entry name" value="Sulfatase"/>
</dbReference>
<evidence type="ECO:0000256" key="4">
    <source>
        <dbReference type="SAM" id="MobiDB-lite"/>
    </source>
</evidence>
<evidence type="ECO:0000313" key="7">
    <source>
        <dbReference type="Proteomes" id="UP000004947"/>
    </source>
</evidence>
<accession>A6DJ58</accession>
<protein>
    <submittedName>
        <fullName evidence="6">Arylsulfatase (Aryl-sulfate sulphohydrolase)</fullName>
    </submittedName>
</protein>
<dbReference type="AlphaFoldDB" id="A6DJ58"/>
<dbReference type="OrthoDB" id="5901192at2"/>
<dbReference type="RefSeq" id="WP_007277934.1">
    <property type="nucleotide sequence ID" value="NZ_ABCK01000005.1"/>
</dbReference>
<evidence type="ECO:0000256" key="2">
    <source>
        <dbReference type="ARBA" id="ARBA00022801"/>
    </source>
</evidence>
<proteinExistence type="inferred from homology"/>
<dbReference type="InterPro" id="IPR017850">
    <property type="entry name" value="Alkaline_phosphatase_core_sf"/>
</dbReference>
<comment type="caution">
    <text evidence="6">The sequence shown here is derived from an EMBL/GenBank/DDBJ whole genome shotgun (WGS) entry which is preliminary data.</text>
</comment>
<feature type="region of interest" description="Disordered" evidence="4">
    <location>
        <begin position="527"/>
        <end position="551"/>
    </location>
</feature>
<evidence type="ECO:0000259" key="5">
    <source>
        <dbReference type="Pfam" id="PF00884"/>
    </source>
</evidence>
<comment type="similarity">
    <text evidence="1">Belongs to the sulfatase family.</text>
</comment>
<dbReference type="InterPro" id="IPR000917">
    <property type="entry name" value="Sulfatase_N"/>
</dbReference>
<sequence length="551" mass="62795">MNWKITQSTALALTFVASCLSLTGKELPAKKPNIVIILADDMGYSDLGCVGGDIQTPNLDKLAKDGLLFPNFYNNAKCAPTRASLMTGVSNHKTGADHGSGNVIDYGGLSIAEALEGEYVNLMIDKWHITPKPMDLGFSRYFGSPLSAIFYWPTEDKKKDAGKMRIDDRQYTVEDMEVPLEEWYLTTEDTRYANRFIEEEIIQKKSDKPFFMYYGSHAPHWPLQALEEDVQLYLDVFKNGTDDVRQKRYQYMIKNGIFDAESCKLEPAVNAWKDLSPERKKYYQRALAVHYAMVHRMDVELGHFFDYLKKNDLWDNTLIFFMSDNGASGEGSETMIPKGGKLGARGTRARIDGIGAQMCNTPFRGNKSTLNEGGVATPMIAHWPAGFGKPGKINRQVGHIIDLMPTILDITGIEYPETYKGRKILDLDGVSLLPALLEDKEFERSFVQYYEGHENIHDGEWKLYRKNKKQPNAPKSPWQLYNLKSDRTQQNDLAAKFPERVAELEKKYQNWEKEVAAIQAEVYKKHPKYSPEEKYKSKLAKGKIKNKKPKK</sequence>
<dbReference type="GO" id="GO:0004065">
    <property type="term" value="F:arylsulfatase activity"/>
    <property type="evidence" value="ECO:0007669"/>
    <property type="project" value="TreeGrafter"/>
</dbReference>
<evidence type="ECO:0000256" key="3">
    <source>
        <dbReference type="SAM" id="Coils"/>
    </source>
</evidence>
<dbReference type="Proteomes" id="UP000004947">
    <property type="component" value="Unassembled WGS sequence"/>
</dbReference>
<dbReference type="PANTHER" id="PTHR42693:SF53">
    <property type="entry name" value="ENDO-4-O-SULFATASE"/>
    <property type="match status" value="1"/>
</dbReference>
<dbReference type="Gene3D" id="3.30.1120.10">
    <property type="match status" value="1"/>
</dbReference>